<feature type="transmembrane region" description="Helical" evidence="7">
    <location>
        <begin position="102"/>
        <end position="119"/>
    </location>
</feature>
<gene>
    <name evidence="9" type="ORF">SLNSH_19300</name>
</gene>
<keyword evidence="10" id="KW-1185">Reference proteome</keyword>
<feature type="transmembrane region" description="Helical" evidence="7">
    <location>
        <begin position="291"/>
        <end position="310"/>
    </location>
</feature>
<evidence type="ECO:0000259" key="8">
    <source>
        <dbReference type="Pfam" id="PF01757"/>
    </source>
</evidence>
<feature type="transmembrane region" description="Helical" evidence="7">
    <location>
        <begin position="61"/>
        <end position="81"/>
    </location>
</feature>
<dbReference type="GO" id="GO:0009246">
    <property type="term" value="P:enterobacterial common antigen biosynthetic process"/>
    <property type="evidence" value="ECO:0007669"/>
    <property type="project" value="TreeGrafter"/>
</dbReference>
<feature type="transmembrane region" description="Helical" evidence="7">
    <location>
        <begin position="139"/>
        <end position="164"/>
    </location>
</feature>
<evidence type="ECO:0000256" key="4">
    <source>
        <dbReference type="ARBA" id="ARBA00022692"/>
    </source>
</evidence>
<feature type="transmembrane region" description="Helical" evidence="7">
    <location>
        <begin position="322"/>
        <end position="347"/>
    </location>
</feature>
<reference evidence="10" key="1">
    <citation type="submission" date="2018-03" db="EMBL/GenBank/DDBJ databases">
        <authorList>
            <person name="Sun L."/>
            <person name="Liu H."/>
            <person name="Chen W."/>
            <person name="Huang K."/>
            <person name="Liu W."/>
            <person name="Gao X."/>
        </authorList>
    </citation>
    <scope>NUCLEOTIDE SEQUENCE [LARGE SCALE GENOMIC DNA]</scope>
    <source>
        <strain evidence="10">SH9</strain>
    </source>
</reference>
<sequence length="357" mass="39030">MANSHGASWSMPFIWSSGIVTSETRKRKLWGVQEVRAFGLAAIVFIHVFDAMNILNGPAAHGIRLVSLNSNVYFFFIAGLLMAHTSPYQGTSEFLRRKARNLVGPYLAISAPAIAIYVLGLKPPPIAAPSTNPGPEILFYLWTGSHLGPLWFLPPLLMMFALFPVWKAMTLHPRLAWILIPLALLPFVIERPEHNDNPVQAFAHFVVCFAAGVAYRAWSVDKPGPARDYVLMGCALVFTSTAAMLVSGQEVDWEEPIALFNKLAATPLLIQAFSSLAYVYKSVLAHRIANASFSIYLLHGYFIALVKLAAGQNATALNPQLLAEALALTAIVIAICYLMTLAAHGVLGRWSKVVIGY</sequence>
<dbReference type="PANTHER" id="PTHR40074">
    <property type="entry name" value="O-ACETYLTRANSFERASE WECH"/>
    <property type="match status" value="1"/>
</dbReference>
<evidence type="ECO:0000256" key="3">
    <source>
        <dbReference type="ARBA" id="ARBA00022475"/>
    </source>
</evidence>
<comment type="similarity">
    <text evidence="2">Belongs to the acyltransferase 3 family.</text>
</comment>
<keyword evidence="3" id="KW-1003">Cell membrane</keyword>
<evidence type="ECO:0000256" key="6">
    <source>
        <dbReference type="ARBA" id="ARBA00023136"/>
    </source>
</evidence>
<accession>A0A2T1HP09</accession>
<dbReference type="PANTHER" id="PTHR40074:SF2">
    <property type="entry name" value="O-ACETYLTRANSFERASE WECH"/>
    <property type="match status" value="1"/>
</dbReference>
<evidence type="ECO:0000256" key="2">
    <source>
        <dbReference type="ARBA" id="ARBA00007400"/>
    </source>
</evidence>
<protein>
    <recommendedName>
        <fullName evidence="8">Acyltransferase 3 domain-containing protein</fullName>
    </recommendedName>
</protein>
<keyword evidence="4 7" id="KW-0812">Transmembrane</keyword>
<comment type="subcellular location">
    <subcellularLocation>
        <location evidence="1">Cell membrane</location>
        <topology evidence="1">Multi-pass membrane protein</topology>
    </subcellularLocation>
</comment>
<evidence type="ECO:0000256" key="1">
    <source>
        <dbReference type="ARBA" id="ARBA00004651"/>
    </source>
</evidence>
<dbReference type="InterPro" id="IPR002656">
    <property type="entry name" value="Acyl_transf_3_dom"/>
</dbReference>
<dbReference type="AlphaFoldDB" id="A0A2T1HP09"/>
<keyword evidence="5 7" id="KW-1133">Transmembrane helix</keyword>
<dbReference type="Proteomes" id="UP000239772">
    <property type="component" value="Unassembled WGS sequence"/>
</dbReference>
<comment type="caution">
    <text evidence="9">The sequence shown here is derived from an EMBL/GenBank/DDBJ whole genome shotgun (WGS) entry which is preliminary data.</text>
</comment>
<dbReference type="Pfam" id="PF01757">
    <property type="entry name" value="Acyl_transf_3"/>
    <property type="match status" value="1"/>
</dbReference>
<evidence type="ECO:0000313" key="9">
    <source>
        <dbReference type="EMBL" id="PSC03414.1"/>
    </source>
</evidence>
<feature type="transmembrane region" description="Helical" evidence="7">
    <location>
        <begin position="35"/>
        <end position="55"/>
    </location>
</feature>
<dbReference type="EMBL" id="PVZS01000026">
    <property type="protein sequence ID" value="PSC03414.1"/>
    <property type="molecule type" value="Genomic_DNA"/>
</dbReference>
<keyword evidence="6 7" id="KW-0472">Membrane</keyword>
<proteinExistence type="inferred from homology"/>
<dbReference type="GO" id="GO:0016413">
    <property type="term" value="F:O-acetyltransferase activity"/>
    <property type="evidence" value="ECO:0007669"/>
    <property type="project" value="TreeGrafter"/>
</dbReference>
<dbReference type="GO" id="GO:0005886">
    <property type="term" value="C:plasma membrane"/>
    <property type="evidence" value="ECO:0007669"/>
    <property type="project" value="UniProtKB-SubCell"/>
</dbReference>
<feature type="transmembrane region" description="Helical" evidence="7">
    <location>
        <begin position="259"/>
        <end position="279"/>
    </location>
</feature>
<feature type="transmembrane region" description="Helical" evidence="7">
    <location>
        <begin position="201"/>
        <end position="218"/>
    </location>
</feature>
<organism evidence="9 10">
    <name type="scientific">Alsobacter soli</name>
    <dbReference type="NCBI Taxonomy" id="2109933"/>
    <lineage>
        <taxon>Bacteria</taxon>
        <taxon>Pseudomonadati</taxon>
        <taxon>Pseudomonadota</taxon>
        <taxon>Alphaproteobacteria</taxon>
        <taxon>Hyphomicrobiales</taxon>
        <taxon>Alsobacteraceae</taxon>
        <taxon>Alsobacter</taxon>
    </lineage>
</organism>
<feature type="transmembrane region" description="Helical" evidence="7">
    <location>
        <begin position="171"/>
        <end position="189"/>
    </location>
</feature>
<evidence type="ECO:0000256" key="7">
    <source>
        <dbReference type="SAM" id="Phobius"/>
    </source>
</evidence>
<evidence type="ECO:0000256" key="5">
    <source>
        <dbReference type="ARBA" id="ARBA00022989"/>
    </source>
</evidence>
<name>A0A2T1HP09_9HYPH</name>
<feature type="domain" description="Acyltransferase 3" evidence="8">
    <location>
        <begin position="35"/>
        <end position="340"/>
    </location>
</feature>
<feature type="transmembrane region" description="Helical" evidence="7">
    <location>
        <begin position="230"/>
        <end position="247"/>
    </location>
</feature>
<evidence type="ECO:0000313" key="10">
    <source>
        <dbReference type="Proteomes" id="UP000239772"/>
    </source>
</evidence>